<proteinExistence type="predicted"/>
<evidence type="ECO:0000313" key="1">
    <source>
        <dbReference type="EMBL" id="OGD17400.1"/>
    </source>
</evidence>
<evidence type="ECO:0000313" key="2">
    <source>
        <dbReference type="Proteomes" id="UP000177701"/>
    </source>
</evidence>
<sequence length="199" mass="24414">MNNPNKSQDMSYLDNWEKHKSDIKVWKKFWALVEIKRKWNWANWFYAKLDRENNEIVAPSNYTYYNSEKYMFLCLWISLLRSVHEGLTEKLDKHNNKEEQTRRVLEVFPDVPEKIKNFSLSEFKDFRNVVFHCAWYYRFPDLEIGQNQVNKIDELHKSIGLWLDDKFKTCFQEFVKKYNAPINWKSNFFDENNNSDDFY</sequence>
<dbReference type="EMBL" id="MEYH01000006">
    <property type="protein sequence ID" value="OGD17400.1"/>
    <property type="molecule type" value="Genomic_DNA"/>
</dbReference>
<dbReference type="Proteomes" id="UP000177701">
    <property type="component" value="Unassembled WGS sequence"/>
</dbReference>
<dbReference type="STRING" id="1797291.A2V47_00315"/>
<dbReference type="AlphaFoldDB" id="A0A1F5AG06"/>
<protein>
    <submittedName>
        <fullName evidence="1">Uncharacterized protein</fullName>
    </submittedName>
</protein>
<accession>A0A1F5AG06</accession>
<organism evidence="1 2">
    <name type="scientific">Candidatus Sediminicultor quintus</name>
    <dbReference type="NCBI Taxonomy" id="1797291"/>
    <lineage>
        <taxon>Bacteria</taxon>
        <taxon>Pseudomonadati</taxon>
        <taxon>Atribacterota</taxon>
        <taxon>Candidatus Phoenicimicrobiia</taxon>
        <taxon>Candidatus Pheonicimicrobiales</taxon>
        <taxon>Candidatus Phoenicimicrobiaceae</taxon>
        <taxon>Candidatus Sediminicultor</taxon>
    </lineage>
</organism>
<comment type="caution">
    <text evidence="1">The sequence shown here is derived from an EMBL/GenBank/DDBJ whole genome shotgun (WGS) entry which is preliminary data.</text>
</comment>
<name>A0A1F5AG06_9BACT</name>
<reference evidence="1 2" key="1">
    <citation type="journal article" date="2016" name="Nat. Commun.">
        <title>Thousands of microbial genomes shed light on interconnected biogeochemical processes in an aquifer system.</title>
        <authorList>
            <person name="Anantharaman K."/>
            <person name="Brown C.T."/>
            <person name="Hug L.A."/>
            <person name="Sharon I."/>
            <person name="Castelle C.J."/>
            <person name="Probst A.J."/>
            <person name="Thomas B.C."/>
            <person name="Singh A."/>
            <person name="Wilkins M.J."/>
            <person name="Karaoz U."/>
            <person name="Brodie E.L."/>
            <person name="Williams K.H."/>
            <person name="Hubbard S.S."/>
            <person name="Banfield J.F."/>
        </authorList>
    </citation>
    <scope>NUCLEOTIDE SEQUENCE [LARGE SCALE GENOMIC DNA]</scope>
</reference>
<gene>
    <name evidence="1" type="ORF">A2V47_00315</name>
</gene>